<keyword evidence="2 8" id="KW-0813">Transport</keyword>
<dbReference type="InterPro" id="IPR036942">
    <property type="entry name" value="Beta-barrel_TonB_sf"/>
</dbReference>
<keyword evidence="5 9" id="KW-0798">TonB box</keyword>
<keyword evidence="13" id="KW-0675">Receptor</keyword>
<evidence type="ECO:0000256" key="6">
    <source>
        <dbReference type="ARBA" id="ARBA00023136"/>
    </source>
</evidence>
<evidence type="ECO:0000256" key="2">
    <source>
        <dbReference type="ARBA" id="ARBA00022448"/>
    </source>
</evidence>
<evidence type="ECO:0000256" key="8">
    <source>
        <dbReference type="PROSITE-ProRule" id="PRU01360"/>
    </source>
</evidence>
<dbReference type="InterPro" id="IPR008969">
    <property type="entry name" value="CarboxyPept-like_regulatory"/>
</dbReference>
<dbReference type="InterPro" id="IPR037066">
    <property type="entry name" value="Plug_dom_sf"/>
</dbReference>
<evidence type="ECO:0000313" key="13">
    <source>
        <dbReference type="EMBL" id="RFM32850.1"/>
    </source>
</evidence>
<accession>A0A3E1NY43</accession>
<dbReference type="SUPFAM" id="SSF56935">
    <property type="entry name" value="Porins"/>
    <property type="match status" value="1"/>
</dbReference>
<comment type="similarity">
    <text evidence="8 9">Belongs to the TonB-dependent receptor family.</text>
</comment>
<dbReference type="OrthoDB" id="9768177at2"/>
<protein>
    <submittedName>
        <fullName evidence="13">TonB-dependent receptor</fullName>
    </submittedName>
</protein>
<evidence type="ECO:0000256" key="5">
    <source>
        <dbReference type="ARBA" id="ARBA00023077"/>
    </source>
</evidence>
<evidence type="ECO:0000256" key="10">
    <source>
        <dbReference type="SAM" id="SignalP"/>
    </source>
</evidence>
<organism evidence="13 14">
    <name type="scientific">Chitinophaga silvisoli</name>
    <dbReference type="NCBI Taxonomy" id="2291814"/>
    <lineage>
        <taxon>Bacteria</taxon>
        <taxon>Pseudomonadati</taxon>
        <taxon>Bacteroidota</taxon>
        <taxon>Chitinophagia</taxon>
        <taxon>Chitinophagales</taxon>
        <taxon>Chitinophagaceae</taxon>
        <taxon>Chitinophaga</taxon>
    </lineage>
</organism>
<reference evidence="13 14" key="1">
    <citation type="submission" date="2018-08" db="EMBL/GenBank/DDBJ databases">
        <title>Chitinophaga sp. K20C18050901, a novel bacterium isolated from forest soil.</title>
        <authorList>
            <person name="Wang C."/>
        </authorList>
    </citation>
    <scope>NUCLEOTIDE SEQUENCE [LARGE SCALE GENOMIC DNA]</scope>
    <source>
        <strain evidence="13 14">K20C18050901</strain>
    </source>
</reference>
<dbReference type="SUPFAM" id="SSF49464">
    <property type="entry name" value="Carboxypeptidase regulatory domain-like"/>
    <property type="match status" value="1"/>
</dbReference>
<keyword evidence="4 8" id="KW-0812">Transmembrane</keyword>
<gene>
    <name evidence="13" type="ORF">DXN04_20605</name>
</gene>
<dbReference type="InterPro" id="IPR023997">
    <property type="entry name" value="TonB-dep_OMP_SusC/RagA_CS"/>
</dbReference>
<sequence>MKGLLFFMTVLLGCMEVFAQSNQISGTVTSKESGDKLPGVTVRIKDTNTGTQTDADGQFHLKVPKGQTVSLVFTFVGYQTLTVNASPSNTVKAQLQLANTNMNEVVVVGYGSVSRSNFTGSASSINAQKELKDVPANTVAEALSGRLAGVQVTTTEGRPGADILIRVRGGGSITQDNSPLYIVDGIQVENALSLLSPTEIQSIDVLKDAASTAIYGARGANGVVIITTKGGKDMPTRVSYDGYMGVRNIVNELPVLSPYDFVKYQYKLYNYQTDDDTKNSFRDKYGRWDDLELYKQVPATNWQQEVFGRNATNNTHTVAVSGGNKTSSFNLTLNNTAEDGIMLESGYRRTMVAFRFDHTASKRLKVGITTRYSRQRVDGVGTSNTGSQGTNRLRNAVRYKPFIAPGDEDVVDVFDPEYANLTNLTNPVLLAHNELKYDYRNDANLNGYMNFTILDGLNFRSVVGFTSTGTRTNTYNGYVTSIARSNADMPVVTLAAGETTTLTNSNTLTYSKNFNNKHQVDLLAGQEIYMLKGNTQSTTVKWIPVDLTPDQAFAGIQKATPPTGQIQDPPTTSLTQNRLISFFGRANYGYNNRYLATLTLRYDGSSRFSYENGFAAFPSVALAWRVTQEDFMRNIHWLSDLKLRATLGTAGNNRITEDLFKTMYGTSTSSYAFDESVTPGTAPLSLANPKLKWETTVSRNIGLDFAILDSRISASLDYYYNNTRDLLLGVQIPPTTGYSSQIQNIGKTQNKGIELQVAAVVINRKKMTYNVSFNIAANRNKIVSLGTDPTGAPLKSYYAQSGWVNSLNDFLVEVGQPIGQFYGYVSDGYYKVDDFNYDAATSHYTLKSDVPNTSAVALGSREVQPGDLKLKKLTKDTAMAVGLNDRKVLGNAQPKFFGGFNQQFTWRGFDLSVFVNFSYGNKVYNANKIEFTTTYQYKDNNLLREMKDAWKWYDDNGTMVTDPDALKALNKDTKYWSAPAGNYFLHSYAIEDGSFIRISNLTIGYSLPPSLLKRTHVFSRFRVYATVNNLYTFTKYSGYDPEANTRRTNPLTPGVDYAAYPRSRFILGGVNVSF</sequence>
<keyword evidence="14" id="KW-1185">Reference proteome</keyword>
<dbReference type="Pfam" id="PF00593">
    <property type="entry name" value="TonB_dep_Rec_b-barrel"/>
    <property type="match status" value="1"/>
</dbReference>
<dbReference type="RefSeq" id="WP_116855287.1">
    <property type="nucleotide sequence ID" value="NZ_QTJV01000008.1"/>
</dbReference>
<name>A0A3E1NY43_9BACT</name>
<dbReference type="GO" id="GO:0009279">
    <property type="term" value="C:cell outer membrane"/>
    <property type="evidence" value="ECO:0007669"/>
    <property type="project" value="UniProtKB-SubCell"/>
</dbReference>
<feature type="domain" description="TonB-dependent receptor plug" evidence="12">
    <location>
        <begin position="119"/>
        <end position="223"/>
    </location>
</feature>
<dbReference type="NCBIfam" id="TIGR04056">
    <property type="entry name" value="OMP_RagA_SusC"/>
    <property type="match status" value="1"/>
</dbReference>
<evidence type="ECO:0000256" key="3">
    <source>
        <dbReference type="ARBA" id="ARBA00022452"/>
    </source>
</evidence>
<dbReference type="PROSITE" id="PS52016">
    <property type="entry name" value="TONB_DEPENDENT_REC_3"/>
    <property type="match status" value="1"/>
</dbReference>
<dbReference type="InterPro" id="IPR039426">
    <property type="entry name" value="TonB-dep_rcpt-like"/>
</dbReference>
<dbReference type="InterPro" id="IPR012910">
    <property type="entry name" value="Plug_dom"/>
</dbReference>
<keyword evidence="6 8" id="KW-0472">Membrane</keyword>
<dbReference type="Gene3D" id="2.40.170.20">
    <property type="entry name" value="TonB-dependent receptor, beta-barrel domain"/>
    <property type="match status" value="1"/>
</dbReference>
<dbReference type="Gene3D" id="2.170.130.10">
    <property type="entry name" value="TonB-dependent receptor, plug domain"/>
    <property type="match status" value="1"/>
</dbReference>
<evidence type="ECO:0000259" key="12">
    <source>
        <dbReference type="Pfam" id="PF07715"/>
    </source>
</evidence>
<keyword evidence="3 8" id="KW-1134">Transmembrane beta strand</keyword>
<dbReference type="Pfam" id="PF07715">
    <property type="entry name" value="Plug"/>
    <property type="match status" value="1"/>
</dbReference>
<dbReference type="Gene3D" id="2.60.40.1120">
    <property type="entry name" value="Carboxypeptidase-like, regulatory domain"/>
    <property type="match status" value="1"/>
</dbReference>
<evidence type="ECO:0000256" key="7">
    <source>
        <dbReference type="ARBA" id="ARBA00023237"/>
    </source>
</evidence>
<keyword evidence="7 8" id="KW-0998">Cell outer membrane</keyword>
<evidence type="ECO:0000256" key="4">
    <source>
        <dbReference type="ARBA" id="ARBA00022692"/>
    </source>
</evidence>
<feature type="signal peptide" evidence="10">
    <location>
        <begin position="1"/>
        <end position="19"/>
    </location>
</feature>
<keyword evidence="10" id="KW-0732">Signal</keyword>
<dbReference type="InterPro" id="IPR023996">
    <property type="entry name" value="TonB-dep_OMP_SusC/RagA"/>
</dbReference>
<comment type="caution">
    <text evidence="13">The sequence shown here is derived from an EMBL/GenBank/DDBJ whole genome shotgun (WGS) entry which is preliminary data.</text>
</comment>
<evidence type="ECO:0000256" key="1">
    <source>
        <dbReference type="ARBA" id="ARBA00004571"/>
    </source>
</evidence>
<evidence type="ECO:0000259" key="11">
    <source>
        <dbReference type="Pfam" id="PF00593"/>
    </source>
</evidence>
<dbReference type="EMBL" id="QTJV01000008">
    <property type="protein sequence ID" value="RFM32850.1"/>
    <property type="molecule type" value="Genomic_DNA"/>
</dbReference>
<dbReference type="NCBIfam" id="TIGR04057">
    <property type="entry name" value="SusC_RagA_signa"/>
    <property type="match status" value="1"/>
</dbReference>
<comment type="subcellular location">
    <subcellularLocation>
        <location evidence="1 8">Cell outer membrane</location>
        <topology evidence="1 8">Multi-pass membrane protein</topology>
    </subcellularLocation>
</comment>
<dbReference type="AlphaFoldDB" id="A0A3E1NY43"/>
<feature type="domain" description="TonB-dependent receptor-like beta-barrel" evidence="11">
    <location>
        <begin position="390"/>
        <end position="844"/>
    </location>
</feature>
<dbReference type="Proteomes" id="UP000261174">
    <property type="component" value="Unassembled WGS sequence"/>
</dbReference>
<evidence type="ECO:0000256" key="9">
    <source>
        <dbReference type="RuleBase" id="RU003357"/>
    </source>
</evidence>
<feature type="chain" id="PRO_5017787363" evidence="10">
    <location>
        <begin position="20"/>
        <end position="1074"/>
    </location>
</feature>
<dbReference type="InterPro" id="IPR000531">
    <property type="entry name" value="Beta-barrel_TonB"/>
</dbReference>
<proteinExistence type="inferred from homology"/>
<dbReference type="Pfam" id="PF13715">
    <property type="entry name" value="CarbopepD_reg_2"/>
    <property type="match status" value="1"/>
</dbReference>
<evidence type="ECO:0000313" key="14">
    <source>
        <dbReference type="Proteomes" id="UP000261174"/>
    </source>
</evidence>